<dbReference type="EMBL" id="DWXX01000110">
    <property type="protein sequence ID" value="HJB59259.1"/>
    <property type="molecule type" value="Genomic_DNA"/>
</dbReference>
<evidence type="ECO:0000256" key="3">
    <source>
        <dbReference type="ARBA" id="ARBA00023115"/>
    </source>
</evidence>
<comment type="similarity">
    <text evidence="1 4 6">Belongs to the spermidine/spermine synthase family.</text>
</comment>
<name>A0A9D2MFY5_9FIRM</name>
<keyword evidence="4 7" id="KW-0745">Spermidine biosynthesis</keyword>
<dbReference type="HAMAP" id="MF_00198">
    <property type="entry name" value="Spermidine_synth"/>
    <property type="match status" value="1"/>
</dbReference>
<organism evidence="9 10">
    <name type="scientific">Candidatus Faecalibacterium faecipullorum</name>
    <dbReference type="NCBI Taxonomy" id="2838578"/>
    <lineage>
        <taxon>Bacteria</taxon>
        <taxon>Bacillati</taxon>
        <taxon>Bacillota</taxon>
        <taxon>Clostridia</taxon>
        <taxon>Eubacteriales</taxon>
        <taxon>Oscillospiraceae</taxon>
        <taxon>Faecalibacterium</taxon>
    </lineage>
</organism>
<dbReference type="CDD" id="cd02440">
    <property type="entry name" value="AdoMet_MTases"/>
    <property type="match status" value="1"/>
</dbReference>
<dbReference type="NCBIfam" id="NF002010">
    <property type="entry name" value="PRK00811.1"/>
    <property type="match status" value="1"/>
</dbReference>
<dbReference type="SUPFAM" id="SSF53335">
    <property type="entry name" value="S-adenosyl-L-methionine-dependent methyltransferases"/>
    <property type="match status" value="1"/>
</dbReference>
<dbReference type="InterPro" id="IPR001045">
    <property type="entry name" value="Spermi_synthase"/>
</dbReference>
<comment type="pathway">
    <text evidence="4">Amine and polyamine biosynthesis; spermidine biosynthesis; spermidine from putrescine: step 1/1.</text>
</comment>
<keyword evidence="3 4" id="KW-0620">Polyamine biosynthesis</keyword>
<feature type="binding site" evidence="4">
    <location>
        <position position="90"/>
    </location>
    <ligand>
        <name>spermidine</name>
        <dbReference type="ChEBI" id="CHEBI:57834"/>
    </ligand>
</feature>
<sequence>MENHAEIWFSDVQTDNVKLNIRLDKQLFSAISEYQRIDVFQSPAFGRFVALDGDVIFSEADEFIYNEMVTHVPMAVHPHVKKVLIIGGGDGGVAREYTAYPEIEEIDVVEPDEQFVEVCREYFPEAAKGFEDPRVQVFHQDGLRFLRGRSDEYDIIINDATDPFGHTEGLFTKEFYGSCYKALKADGIMVYQHGSPFFDEDESAFRSMHNKVYRSFPISRVYQAHIPTCTSGYWMFGFASKKYHPIEDFDPARWNARGLKTEYYTTNLHIGAFMLPKYVEDILEQEENAKHG</sequence>
<evidence type="ECO:0000256" key="7">
    <source>
        <dbReference type="RuleBase" id="RU003837"/>
    </source>
</evidence>
<dbReference type="GO" id="GO:0004766">
    <property type="term" value="F:spermidine synthase activity"/>
    <property type="evidence" value="ECO:0007669"/>
    <property type="project" value="UniProtKB-UniRule"/>
</dbReference>
<dbReference type="Pfam" id="PF01564">
    <property type="entry name" value="Spermine_synth"/>
    <property type="match status" value="1"/>
</dbReference>
<comment type="function">
    <text evidence="4">Catalyzes the irreversible transfer of a propylamine group from the amino donor S-adenosylmethioninamine (decarboxy-AdoMet) to putrescine (1,4-diaminobutane) to yield spermidine.</text>
</comment>
<comment type="subunit">
    <text evidence="4">Homodimer or homotetramer.</text>
</comment>
<dbReference type="PROSITE" id="PS01330">
    <property type="entry name" value="PABS_1"/>
    <property type="match status" value="1"/>
</dbReference>
<dbReference type="EC" id="2.5.1.16" evidence="4"/>
<dbReference type="InterPro" id="IPR029063">
    <property type="entry name" value="SAM-dependent_MTases_sf"/>
</dbReference>
<gene>
    <name evidence="4 9" type="primary">speE</name>
    <name evidence="9" type="ORF">H9771_06360</name>
</gene>
<dbReference type="InterPro" id="IPR030373">
    <property type="entry name" value="PABS_CS"/>
</dbReference>
<feature type="active site" description="Proton acceptor" evidence="4 5">
    <location>
        <position position="159"/>
    </location>
</feature>
<comment type="catalytic activity">
    <reaction evidence="4 7">
        <text>S-adenosyl 3-(methylsulfanyl)propylamine + putrescine = S-methyl-5'-thioadenosine + spermidine + H(+)</text>
        <dbReference type="Rhea" id="RHEA:12721"/>
        <dbReference type="ChEBI" id="CHEBI:15378"/>
        <dbReference type="ChEBI" id="CHEBI:17509"/>
        <dbReference type="ChEBI" id="CHEBI:57443"/>
        <dbReference type="ChEBI" id="CHEBI:57834"/>
        <dbReference type="ChEBI" id="CHEBI:326268"/>
        <dbReference type="EC" id="2.5.1.16"/>
    </reaction>
</comment>
<feature type="binding site" evidence="4">
    <location>
        <position position="110"/>
    </location>
    <ligand>
        <name>S-methyl-5'-thioadenosine</name>
        <dbReference type="ChEBI" id="CHEBI:17509"/>
    </ligand>
</feature>
<dbReference type="NCBIfam" id="TIGR00417">
    <property type="entry name" value="speE"/>
    <property type="match status" value="1"/>
</dbReference>
<evidence type="ECO:0000313" key="9">
    <source>
        <dbReference type="EMBL" id="HJB59259.1"/>
    </source>
</evidence>
<dbReference type="AlphaFoldDB" id="A0A9D2MFY5"/>
<dbReference type="PANTHER" id="PTHR11558:SF11">
    <property type="entry name" value="SPERMIDINE SYNTHASE"/>
    <property type="match status" value="1"/>
</dbReference>
<dbReference type="InterPro" id="IPR030374">
    <property type="entry name" value="PABS"/>
</dbReference>
<protein>
    <recommendedName>
        <fullName evidence="4">Polyamine aminopropyltransferase</fullName>
    </recommendedName>
    <alternativeName>
        <fullName evidence="4">Putrescine aminopropyltransferase</fullName>
        <shortName evidence="4">PAPT</shortName>
    </alternativeName>
    <alternativeName>
        <fullName evidence="4">Spermidine synthase</fullName>
        <shortName evidence="4">SPDS</shortName>
        <shortName evidence="4">SPDSY</shortName>
        <ecNumber evidence="4">2.5.1.16</ecNumber>
    </alternativeName>
</protein>
<feature type="domain" description="PABS" evidence="8">
    <location>
        <begin position="6"/>
        <end position="241"/>
    </location>
</feature>
<evidence type="ECO:0000256" key="2">
    <source>
        <dbReference type="ARBA" id="ARBA00022679"/>
    </source>
</evidence>
<evidence type="ECO:0000259" key="8">
    <source>
        <dbReference type="PROSITE" id="PS51006"/>
    </source>
</evidence>
<dbReference type="InterPro" id="IPR035246">
    <property type="entry name" value="Spermidine_synt_N"/>
</dbReference>
<reference evidence="9" key="1">
    <citation type="journal article" date="2021" name="PeerJ">
        <title>Extensive microbial diversity within the chicken gut microbiome revealed by metagenomics and culture.</title>
        <authorList>
            <person name="Gilroy R."/>
            <person name="Ravi A."/>
            <person name="Getino M."/>
            <person name="Pursley I."/>
            <person name="Horton D.L."/>
            <person name="Alikhan N.F."/>
            <person name="Baker D."/>
            <person name="Gharbi K."/>
            <person name="Hall N."/>
            <person name="Watson M."/>
            <person name="Adriaenssens E.M."/>
            <person name="Foster-Nyarko E."/>
            <person name="Jarju S."/>
            <person name="Secka A."/>
            <person name="Antonio M."/>
            <person name="Oren A."/>
            <person name="Chaudhuri R.R."/>
            <person name="La Ragione R."/>
            <person name="Hildebrand F."/>
            <person name="Pallen M.J."/>
        </authorList>
    </citation>
    <scope>NUCLEOTIDE SEQUENCE</scope>
    <source>
        <strain evidence="9">ChiHjej9B8-13557</strain>
    </source>
</reference>
<feature type="binding site" evidence="4">
    <location>
        <position position="35"/>
    </location>
    <ligand>
        <name>S-methyl-5'-thioadenosine</name>
        <dbReference type="ChEBI" id="CHEBI:17509"/>
    </ligand>
</feature>
<evidence type="ECO:0000256" key="5">
    <source>
        <dbReference type="PROSITE-ProRule" id="PRU00354"/>
    </source>
</evidence>
<reference evidence="9" key="2">
    <citation type="submission" date="2021-04" db="EMBL/GenBank/DDBJ databases">
        <authorList>
            <person name="Gilroy R."/>
        </authorList>
    </citation>
    <scope>NUCLEOTIDE SEQUENCE</scope>
    <source>
        <strain evidence="9">ChiHjej9B8-13557</strain>
    </source>
</reference>
<dbReference type="PROSITE" id="PS51006">
    <property type="entry name" value="PABS_2"/>
    <property type="match status" value="1"/>
</dbReference>
<comment type="caution">
    <text evidence="4">Lacks conserved residue(s) required for the propagation of feature annotation.</text>
</comment>
<evidence type="ECO:0000256" key="6">
    <source>
        <dbReference type="RuleBase" id="RU003836"/>
    </source>
</evidence>
<dbReference type="PANTHER" id="PTHR11558">
    <property type="entry name" value="SPERMIDINE/SPERMINE SYNTHASE"/>
    <property type="match status" value="1"/>
</dbReference>
<accession>A0A9D2MFY5</accession>
<evidence type="ECO:0000256" key="1">
    <source>
        <dbReference type="ARBA" id="ARBA00007867"/>
    </source>
</evidence>
<feature type="binding site" evidence="4">
    <location>
        <begin position="141"/>
        <end position="142"/>
    </location>
    <ligand>
        <name>S-methyl-5'-thioadenosine</name>
        <dbReference type="ChEBI" id="CHEBI:17509"/>
    </ligand>
</feature>
<dbReference type="Gene3D" id="3.40.50.150">
    <property type="entry name" value="Vaccinia Virus protein VP39"/>
    <property type="match status" value="1"/>
</dbReference>
<dbReference type="GO" id="GO:0008295">
    <property type="term" value="P:spermidine biosynthetic process"/>
    <property type="evidence" value="ECO:0007669"/>
    <property type="project" value="UniProtKB-UniRule"/>
</dbReference>
<dbReference type="Proteomes" id="UP000824211">
    <property type="component" value="Unassembled WGS sequence"/>
</dbReference>
<dbReference type="InterPro" id="IPR037163">
    <property type="entry name" value="Spermidine_synt_N_sf"/>
</dbReference>
<evidence type="ECO:0000256" key="4">
    <source>
        <dbReference type="HAMAP-Rule" id="MF_00198"/>
    </source>
</evidence>
<proteinExistence type="inferred from homology"/>
<dbReference type="GO" id="GO:0005829">
    <property type="term" value="C:cytosol"/>
    <property type="evidence" value="ECO:0007669"/>
    <property type="project" value="TreeGrafter"/>
</dbReference>
<comment type="caution">
    <text evidence="9">The sequence shown here is derived from an EMBL/GenBank/DDBJ whole genome shotgun (WGS) entry which is preliminary data.</text>
</comment>
<dbReference type="Gene3D" id="2.30.140.10">
    <property type="entry name" value="Spermidine synthase, tetramerisation domain"/>
    <property type="match status" value="1"/>
</dbReference>
<evidence type="ECO:0000313" key="10">
    <source>
        <dbReference type="Proteomes" id="UP000824211"/>
    </source>
</evidence>
<keyword evidence="2 4" id="KW-0808">Transferase</keyword>
<dbReference type="Pfam" id="PF17284">
    <property type="entry name" value="Spermine_synt_N"/>
    <property type="match status" value="1"/>
</dbReference>